<sequence length="145" mass="16686">MQLGQISRTLRIHRPMRRKCTRGRGRSRKLFSSIGRFVISHDQSHSRTAGCHHLDYDFHVTELRSVETTAVSNDNSVVLEADATSVHRNPGMSDVLPRLFCIHLIQVNPVSLRLGKVMTVEKQPLNFSLKEKRMPNWLRQWSASK</sequence>
<dbReference type="EMBL" id="SJPG01000001">
    <property type="protein sequence ID" value="TWT60942.1"/>
    <property type="molecule type" value="Genomic_DNA"/>
</dbReference>
<reference evidence="1 2" key="1">
    <citation type="submission" date="2019-02" db="EMBL/GenBank/DDBJ databases">
        <title>Deep-cultivation of Planctomycetes and their phenomic and genomic characterization uncovers novel biology.</title>
        <authorList>
            <person name="Wiegand S."/>
            <person name="Jogler M."/>
            <person name="Boedeker C."/>
            <person name="Pinto D."/>
            <person name="Vollmers J."/>
            <person name="Rivas-Marin E."/>
            <person name="Kohn T."/>
            <person name="Peeters S.H."/>
            <person name="Heuer A."/>
            <person name="Rast P."/>
            <person name="Oberbeckmann S."/>
            <person name="Bunk B."/>
            <person name="Jeske O."/>
            <person name="Meyerdierks A."/>
            <person name="Storesund J.E."/>
            <person name="Kallscheuer N."/>
            <person name="Luecker S."/>
            <person name="Lage O.M."/>
            <person name="Pohl T."/>
            <person name="Merkel B.J."/>
            <person name="Hornburger P."/>
            <person name="Mueller R.-W."/>
            <person name="Bruemmer F."/>
            <person name="Labrenz M."/>
            <person name="Spormann A.M."/>
            <person name="Op Den Camp H."/>
            <person name="Overmann J."/>
            <person name="Amann R."/>
            <person name="Jetten M.S.M."/>
            <person name="Mascher T."/>
            <person name="Medema M.H."/>
            <person name="Devos D.P."/>
            <person name="Kaster A.-K."/>
            <person name="Ovreas L."/>
            <person name="Rohde M."/>
            <person name="Galperin M.Y."/>
            <person name="Jogler C."/>
        </authorList>
    </citation>
    <scope>NUCLEOTIDE SEQUENCE [LARGE SCALE GENOMIC DNA]</scope>
    <source>
        <strain evidence="1 2">Pan54</strain>
    </source>
</reference>
<dbReference type="Proteomes" id="UP000316095">
    <property type="component" value="Unassembled WGS sequence"/>
</dbReference>
<organism evidence="1 2">
    <name type="scientific">Rubinisphaera italica</name>
    <dbReference type="NCBI Taxonomy" id="2527969"/>
    <lineage>
        <taxon>Bacteria</taxon>
        <taxon>Pseudomonadati</taxon>
        <taxon>Planctomycetota</taxon>
        <taxon>Planctomycetia</taxon>
        <taxon>Planctomycetales</taxon>
        <taxon>Planctomycetaceae</taxon>
        <taxon>Rubinisphaera</taxon>
    </lineage>
</organism>
<evidence type="ECO:0000313" key="2">
    <source>
        <dbReference type="Proteomes" id="UP000316095"/>
    </source>
</evidence>
<evidence type="ECO:0000313" key="1">
    <source>
        <dbReference type="EMBL" id="TWT60942.1"/>
    </source>
</evidence>
<name>A0A5C5XGG2_9PLAN</name>
<dbReference type="AlphaFoldDB" id="A0A5C5XGG2"/>
<accession>A0A5C5XGG2</accession>
<proteinExistence type="predicted"/>
<comment type="caution">
    <text evidence="1">The sequence shown here is derived from an EMBL/GenBank/DDBJ whole genome shotgun (WGS) entry which is preliminary data.</text>
</comment>
<gene>
    <name evidence="1" type="ORF">Pan54_16740</name>
</gene>
<keyword evidence="2" id="KW-1185">Reference proteome</keyword>
<protein>
    <submittedName>
        <fullName evidence="1">Uncharacterized protein</fullName>
    </submittedName>
</protein>